<dbReference type="GO" id="GO:0000287">
    <property type="term" value="F:magnesium ion binding"/>
    <property type="evidence" value="ECO:0007669"/>
    <property type="project" value="InterPro"/>
</dbReference>
<accession>A0A2M7U1G9</accession>
<dbReference type="GO" id="GO:0050660">
    <property type="term" value="F:flavin adenine dinucleotide binding"/>
    <property type="evidence" value="ECO:0007669"/>
    <property type="project" value="TreeGrafter"/>
</dbReference>
<evidence type="ECO:0000256" key="3">
    <source>
        <dbReference type="RuleBase" id="RU362132"/>
    </source>
</evidence>
<dbReference type="Pfam" id="PF00205">
    <property type="entry name" value="TPP_enzyme_M"/>
    <property type="match status" value="1"/>
</dbReference>
<evidence type="ECO:0000259" key="6">
    <source>
        <dbReference type="Pfam" id="PF02776"/>
    </source>
</evidence>
<evidence type="ECO:0000313" key="8">
    <source>
        <dbReference type="Proteomes" id="UP000228503"/>
    </source>
</evidence>
<dbReference type="InterPro" id="IPR029035">
    <property type="entry name" value="DHS-like_NAD/FAD-binding_dom"/>
</dbReference>
<dbReference type="GO" id="GO:0009099">
    <property type="term" value="P:L-valine biosynthetic process"/>
    <property type="evidence" value="ECO:0007669"/>
    <property type="project" value="TreeGrafter"/>
</dbReference>
<dbReference type="AlphaFoldDB" id="A0A2M7U1G9"/>
<dbReference type="Gene3D" id="3.40.50.970">
    <property type="match status" value="2"/>
</dbReference>
<dbReference type="InterPro" id="IPR045229">
    <property type="entry name" value="TPP_enz"/>
</dbReference>
<dbReference type="InterPro" id="IPR029061">
    <property type="entry name" value="THDP-binding"/>
</dbReference>
<dbReference type="GO" id="GO:0009097">
    <property type="term" value="P:isoleucine biosynthetic process"/>
    <property type="evidence" value="ECO:0007669"/>
    <property type="project" value="TreeGrafter"/>
</dbReference>
<proteinExistence type="inferred from homology"/>
<dbReference type="SUPFAM" id="SSF52467">
    <property type="entry name" value="DHS-like NAD/FAD-binding domain"/>
    <property type="match status" value="1"/>
</dbReference>
<dbReference type="InterPro" id="IPR012000">
    <property type="entry name" value="Thiamin_PyroP_enz_cen_dom"/>
</dbReference>
<dbReference type="InterPro" id="IPR011766">
    <property type="entry name" value="TPP_enzyme_TPP-bd"/>
</dbReference>
<evidence type="ECO:0000256" key="2">
    <source>
        <dbReference type="ARBA" id="ARBA00023052"/>
    </source>
</evidence>
<dbReference type="Pfam" id="PF02775">
    <property type="entry name" value="TPP_enzyme_C"/>
    <property type="match status" value="1"/>
</dbReference>
<sequence length="592" mass="66067">MKVSDYIVSYLESINVSSVFGITGSVIADILDSFHGRVKIRLYHPIHEQTAAMAAHAYSMVSGKIGVAISTSGPGATNLLTGLTCAWYDSIPALYISGQVNSNFTKGKKSVRQMGFQETDVIGMVKCVTKYTTMITDPSMIRYELEKAVYCATTGRPGPVLLDIPIDVQRAEIDPKKLKGFIPEKSSKTKTVSTKEKIKEYIKDLKEAKHPVVLVGGGVTHANAIKEACKLFNYLKVPTVLTWVGIDTLPEAHPLYRGRIGTYGQRGANITFQNADLLLSLGSRHDGRQTGGRLDSFAREAKRYIVDVDPGELKDQPIKGHVNIESDLKEFIPILTKAVQSEKIPSFSQWLTETKEWQLEFPTVLPKYDKPKRRVHSYSFMKKLSNNMKRGDIIVGDCGGNIVPLAQAFEVKKNQKLVTSWSHSPMGYAFAAAIGAYLGKSSETKNVVCTIGDGGMQVNIQELQTYKMYNIPVKIFVLNNESYGIIMQYQDTYLNSRYVGSAPKWGYTYPDFRKVAEAYGIKTEQIRTNGEVEVKIKKVLTMKGPVICEVMLEKKTVLEPRLGWNTGIEDQFPNLDRDVLKSHLYVKPYNPK</sequence>
<dbReference type="Gene3D" id="3.40.50.1220">
    <property type="entry name" value="TPP-binding domain"/>
    <property type="match status" value="1"/>
</dbReference>
<evidence type="ECO:0000259" key="4">
    <source>
        <dbReference type="Pfam" id="PF00205"/>
    </source>
</evidence>
<feature type="domain" description="Thiamine pyrophosphate enzyme TPP-binding" evidence="5">
    <location>
        <begin position="400"/>
        <end position="550"/>
    </location>
</feature>
<reference evidence="8" key="1">
    <citation type="submission" date="2017-09" db="EMBL/GenBank/DDBJ databases">
        <title>Depth-based differentiation of microbial function through sediment-hosted aquifers and enrichment of novel symbionts in the deep terrestrial subsurface.</title>
        <authorList>
            <person name="Probst A.J."/>
            <person name="Ladd B."/>
            <person name="Jarett J.K."/>
            <person name="Geller-Mcgrath D.E."/>
            <person name="Sieber C.M.K."/>
            <person name="Emerson J.B."/>
            <person name="Anantharaman K."/>
            <person name="Thomas B.C."/>
            <person name="Malmstrom R."/>
            <person name="Stieglmeier M."/>
            <person name="Klingl A."/>
            <person name="Woyke T."/>
            <person name="Ryan C.M."/>
            <person name="Banfield J.F."/>
        </authorList>
    </citation>
    <scope>NUCLEOTIDE SEQUENCE [LARGE SCALE GENOMIC DNA]</scope>
</reference>
<dbReference type="PANTHER" id="PTHR18968:SF142">
    <property type="entry name" value="ACETOLACTATE SYNTHASE"/>
    <property type="match status" value="1"/>
</dbReference>
<keyword evidence="2 3" id="KW-0786">Thiamine pyrophosphate</keyword>
<dbReference type="GO" id="GO:0030976">
    <property type="term" value="F:thiamine pyrophosphate binding"/>
    <property type="evidence" value="ECO:0007669"/>
    <property type="project" value="InterPro"/>
</dbReference>
<name>A0A2M7U1G9_9BACT</name>
<dbReference type="PANTHER" id="PTHR18968">
    <property type="entry name" value="THIAMINE PYROPHOSPHATE ENZYMES"/>
    <property type="match status" value="1"/>
</dbReference>
<evidence type="ECO:0000313" key="7">
    <source>
        <dbReference type="EMBL" id="PIZ63910.1"/>
    </source>
</evidence>
<dbReference type="CDD" id="cd07035">
    <property type="entry name" value="TPP_PYR_POX_like"/>
    <property type="match status" value="1"/>
</dbReference>
<feature type="domain" description="Thiamine pyrophosphate enzyme central" evidence="4">
    <location>
        <begin position="198"/>
        <end position="332"/>
    </location>
</feature>
<dbReference type="SUPFAM" id="SSF52518">
    <property type="entry name" value="Thiamin diphosphate-binding fold (THDP-binding)"/>
    <property type="match status" value="2"/>
</dbReference>
<comment type="similarity">
    <text evidence="1 3">Belongs to the TPP enzyme family.</text>
</comment>
<dbReference type="InterPro" id="IPR012001">
    <property type="entry name" value="Thiamin_PyroP_enz_TPP-bd_dom"/>
</dbReference>
<dbReference type="Proteomes" id="UP000228503">
    <property type="component" value="Unassembled WGS sequence"/>
</dbReference>
<organism evidence="7 8">
    <name type="scientific">Candidatus Roizmanbacteria bacterium CG_4_10_14_0_2_um_filter_39_13</name>
    <dbReference type="NCBI Taxonomy" id="1974825"/>
    <lineage>
        <taxon>Bacteria</taxon>
        <taxon>Candidatus Roizmaniibacteriota</taxon>
    </lineage>
</organism>
<dbReference type="FunFam" id="3.40.50.970:FF:000007">
    <property type="entry name" value="Acetolactate synthase"/>
    <property type="match status" value="1"/>
</dbReference>
<dbReference type="GO" id="GO:0005948">
    <property type="term" value="C:acetolactate synthase complex"/>
    <property type="evidence" value="ECO:0007669"/>
    <property type="project" value="TreeGrafter"/>
</dbReference>
<gene>
    <name evidence="7" type="ORF">COY16_00680</name>
</gene>
<protein>
    <submittedName>
        <fullName evidence="7">Acetolactate synthase</fullName>
    </submittedName>
</protein>
<feature type="domain" description="Thiamine pyrophosphate enzyme N-terminal TPP-binding" evidence="6">
    <location>
        <begin position="1"/>
        <end position="121"/>
    </location>
</feature>
<dbReference type="CDD" id="cd00568">
    <property type="entry name" value="TPP_enzymes"/>
    <property type="match status" value="1"/>
</dbReference>
<evidence type="ECO:0000259" key="5">
    <source>
        <dbReference type="Pfam" id="PF02775"/>
    </source>
</evidence>
<evidence type="ECO:0000256" key="1">
    <source>
        <dbReference type="ARBA" id="ARBA00007812"/>
    </source>
</evidence>
<dbReference type="EMBL" id="PFOB01000009">
    <property type="protein sequence ID" value="PIZ63910.1"/>
    <property type="molecule type" value="Genomic_DNA"/>
</dbReference>
<dbReference type="Pfam" id="PF02776">
    <property type="entry name" value="TPP_enzyme_N"/>
    <property type="match status" value="1"/>
</dbReference>
<comment type="caution">
    <text evidence="7">The sequence shown here is derived from an EMBL/GenBank/DDBJ whole genome shotgun (WGS) entry which is preliminary data.</text>
</comment>
<dbReference type="GO" id="GO:0003984">
    <property type="term" value="F:acetolactate synthase activity"/>
    <property type="evidence" value="ECO:0007669"/>
    <property type="project" value="TreeGrafter"/>
</dbReference>